<reference evidence="2 3" key="1">
    <citation type="submission" date="2014-02" db="EMBL/GenBank/DDBJ databases">
        <title>The small core and large imbalanced accessory genome model reveals a collaborative survival strategy of Sorangium cellulosum strains in nature.</title>
        <authorList>
            <person name="Han K."/>
            <person name="Peng R."/>
            <person name="Blom J."/>
            <person name="Li Y.-Z."/>
        </authorList>
    </citation>
    <scope>NUCLEOTIDE SEQUENCE [LARGE SCALE GENOMIC DNA]</scope>
    <source>
        <strain evidence="2 3">So0157-25</strain>
    </source>
</reference>
<dbReference type="GO" id="GO:0016747">
    <property type="term" value="F:acyltransferase activity, transferring groups other than amino-acyl groups"/>
    <property type="evidence" value="ECO:0007669"/>
    <property type="project" value="InterPro"/>
</dbReference>
<dbReference type="EMBL" id="JELY01001509">
    <property type="protein sequence ID" value="KYF55527.1"/>
    <property type="molecule type" value="Genomic_DNA"/>
</dbReference>
<dbReference type="Gene3D" id="3.40.630.30">
    <property type="match status" value="1"/>
</dbReference>
<organism evidence="2 3">
    <name type="scientific">Sorangium cellulosum</name>
    <name type="common">Polyangium cellulosum</name>
    <dbReference type="NCBI Taxonomy" id="56"/>
    <lineage>
        <taxon>Bacteria</taxon>
        <taxon>Pseudomonadati</taxon>
        <taxon>Myxococcota</taxon>
        <taxon>Polyangia</taxon>
        <taxon>Polyangiales</taxon>
        <taxon>Polyangiaceae</taxon>
        <taxon>Sorangium</taxon>
    </lineage>
</organism>
<dbReference type="InterPro" id="IPR000182">
    <property type="entry name" value="GNAT_dom"/>
</dbReference>
<dbReference type="Proteomes" id="UP000075420">
    <property type="component" value="Unassembled WGS sequence"/>
</dbReference>
<evidence type="ECO:0000259" key="1">
    <source>
        <dbReference type="PROSITE" id="PS51186"/>
    </source>
</evidence>
<gene>
    <name evidence="2" type="ORF">BE08_42815</name>
</gene>
<feature type="domain" description="N-acetyltransferase" evidence="1">
    <location>
        <begin position="24"/>
        <end position="183"/>
    </location>
</feature>
<proteinExistence type="predicted"/>
<dbReference type="AlphaFoldDB" id="A0A150PIL1"/>
<dbReference type="PROSITE" id="PS51186">
    <property type="entry name" value="GNAT"/>
    <property type="match status" value="1"/>
</dbReference>
<sequence length="184" mass="21262">MNISIIDAWRAPEAREFFRNVWPMYVHEISGFDTDFYVLDEAGRWQPDIVDDWVSSVTPPGNLRAPRSEQDPMQPFQRAHVITSGTRPVGFVCVGLRPFRYMPDDVDFSIAEFFLIHGSRGTGAGRHALQLLLHRYPGRWHLRALHDNARAIRFWTKTLPLLGVRDLESRRESGDVTWRFVAEG</sequence>
<accession>A0A150PIL1</accession>
<name>A0A150PIL1_SORCE</name>
<evidence type="ECO:0000313" key="2">
    <source>
        <dbReference type="EMBL" id="KYF55527.1"/>
    </source>
</evidence>
<protein>
    <recommendedName>
        <fullName evidence="1">N-acetyltransferase domain-containing protein</fullName>
    </recommendedName>
</protein>
<dbReference type="InterPro" id="IPR016181">
    <property type="entry name" value="Acyl_CoA_acyltransferase"/>
</dbReference>
<dbReference type="SUPFAM" id="SSF55729">
    <property type="entry name" value="Acyl-CoA N-acyltransferases (Nat)"/>
    <property type="match status" value="1"/>
</dbReference>
<dbReference type="Pfam" id="PF00583">
    <property type="entry name" value="Acetyltransf_1"/>
    <property type="match status" value="1"/>
</dbReference>
<comment type="caution">
    <text evidence="2">The sequence shown here is derived from an EMBL/GenBank/DDBJ whole genome shotgun (WGS) entry which is preliminary data.</text>
</comment>
<evidence type="ECO:0000313" key="3">
    <source>
        <dbReference type="Proteomes" id="UP000075420"/>
    </source>
</evidence>